<organism evidence="1 2">
    <name type="scientific">Cupriavidus basilensis</name>
    <dbReference type="NCBI Taxonomy" id="68895"/>
    <lineage>
        <taxon>Bacteria</taxon>
        <taxon>Pseudomonadati</taxon>
        <taxon>Pseudomonadota</taxon>
        <taxon>Betaproteobacteria</taxon>
        <taxon>Burkholderiales</taxon>
        <taxon>Burkholderiaceae</taxon>
        <taxon>Cupriavidus</taxon>
    </lineage>
</organism>
<sequence length="247" mass="27069">MSYAGKQDLQIVHAFSSVELPEHIFSSGKIQELVARMADAKNATEGDGNRLARLRREKSNSNFVSNWWNDLDDKIQDASLDLSQSIGSLTQRSAELLAVNTAISKVLSDQQQVLLEQQSQLRQQATALAEQNKQIRAQQDELAQQQTAINAANEGLLQAKGVSQEQALKLIGCVQRVEAAEAKMESANQALLQGMEHHLAQAAQTQLAKLRAEQLQSTKRTRYAIAAALSLSVLSIALQLAMHFGAR</sequence>
<dbReference type="GeneID" id="98399312"/>
<name>A0A643FXC1_9BURK</name>
<evidence type="ECO:0000313" key="1">
    <source>
        <dbReference type="EMBL" id="QOT76590.1"/>
    </source>
</evidence>
<evidence type="ECO:0000313" key="2">
    <source>
        <dbReference type="Proteomes" id="UP000397656"/>
    </source>
</evidence>
<proteinExistence type="predicted"/>
<reference evidence="1 2" key="1">
    <citation type="submission" date="2020-10" db="EMBL/GenBank/DDBJ databases">
        <title>Complete genome sequence of Cupriavidus basilensis CCUG 49340T.</title>
        <authorList>
            <person name="Salva-Serra F."/>
            <person name="Donoso R.A."/>
            <person name="Cho K.H."/>
            <person name="Yoo J.A."/>
            <person name="Lee K."/>
            <person name="Yoon S.-H."/>
            <person name="Perez-Pantoja D."/>
            <person name="Moore E.R.B."/>
        </authorList>
    </citation>
    <scope>NUCLEOTIDE SEQUENCE [LARGE SCALE GENOMIC DNA]</scope>
    <source>
        <strain evidence="2">CCUG 49340</strain>
    </source>
</reference>
<dbReference type="EMBL" id="CP062803">
    <property type="protein sequence ID" value="QOT76590.1"/>
    <property type="molecule type" value="Genomic_DNA"/>
</dbReference>
<dbReference type="RefSeq" id="WP_150985379.1">
    <property type="nucleotide sequence ID" value="NZ_CP062803.1"/>
</dbReference>
<protein>
    <submittedName>
        <fullName evidence="1">Uncharacterized protein</fullName>
    </submittedName>
</protein>
<gene>
    <name evidence="1" type="ORF">F7R26_000280</name>
</gene>
<accession>A0A643FXC1</accession>
<dbReference type="AlphaFoldDB" id="A0A643FXC1"/>
<dbReference type="Proteomes" id="UP000397656">
    <property type="component" value="Chromosome 1"/>
</dbReference>